<reference evidence="2" key="1">
    <citation type="journal article" date="2019" name="Int. J. Syst. Evol. Microbiol.">
        <title>The Global Catalogue of Microorganisms (GCM) 10K type strain sequencing project: providing services to taxonomists for standard genome sequencing and annotation.</title>
        <authorList>
            <consortium name="The Broad Institute Genomics Platform"/>
            <consortium name="The Broad Institute Genome Sequencing Center for Infectious Disease"/>
            <person name="Wu L."/>
            <person name="Ma J."/>
        </authorList>
    </citation>
    <scope>NUCLEOTIDE SEQUENCE [LARGE SCALE GENOMIC DNA]</scope>
    <source>
        <strain evidence="2">CCM 9110</strain>
    </source>
</reference>
<evidence type="ECO:0000313" key="2">
    <source>
        <dbReference type="Proteomes" id="UP001597199"/>
    </source>
</evidence>
<sequence>MDETITKLLEVVKSNYAMPIEVAVAGEASGQLNHSQSAQKLLANGHLEVRVTDTTAPDYTLSHELMHMLLITTGFPQLQYHLASGEPALDQQFFAVSTALYDAALHDLIRQWQAEHGILTAEVMTALAAGVEAALPAVDELNDGLLVYCTMTLLDALVMFEGGSKAQQKHWSHDYPQAMTLAQSLYATLTSKKHATPFDFRRLVVRLWRQFDEMLQHAGFQPTVNAEFATLPPVLSERQLRLAVNQTYELLHSEMRDLETKKRAYVAMGKGDGQNAFVLPVGDLSPEGFQQLYQAPLKTILNQYDIDYAIRD</sequence>
<dbReference type="Proteomes" id="UP001597199">
    <property type="component" value="Unassembled WGS sequence"/>
</dbReference>
<gene>
    <name evidence="1" type="ORF">ACFQ41_01910</name>
</gene>
<dbReference type="RefSeq" id="WP_236000444.1">
    <property type="nucleotide sequence ID" value="NZ_BOLV01000006.1"/>
</dbReference>
<protein>
    <recommendedName>
        <fullName evidence="3">IpaB/EvcA family protein</fullName>
    </recommendedName>
</protein>
<evidence type="ECO:0000313" key="1">
    <source>
        <dbReference type="EMBL" id="MFD1398060.1"/>
    </source>
</evidence>
<comment type="caution">
    <text evidence="1">The sequence shown here is derived from an EMBL/GenBank/DDBJ whole genome shotgun (WGS) entry which is preliminary data.</text>
</comment>
<accession>A0ABW4BC13</accession>
<organism evidence="1 2">
    <name type="scientific">Lacticaseibacillus suilingensis</name>
    <dbReference type="NCBI Taxonomy" id="2799577"/>
    <lineage>
        <taxon>Bacteria</taxon>
        <taxon>Bacillati</taxon>
        <taxon>Bacillota</taxon>
        <taxon>Bacilli</taxon>
        <taxon>Lactobacillales</taxon>
        <taxon>Lactobacillaceae</taxon>
        <taxon>Lacticaseibacillus</taxon>
    </lineage>
</organism>
<proteinExistence type="predicted"/>
<name>A0ABW4BC13_9LACO</name>
<keyword evidence="2" id="KW-1185">Reference proteome</keyword>
<evidence type="ECO:0008006" key="3">
    <source>
        <dbReference type="Google" id="ProtNLM"/>
    </source>
</evidence>
<dbReference type="EMBL" id="JBHTOA010000015">
    <property type="protein sequence ID" value="MFD1398060.1"/>
    <property type="molecule type" value="Genomic_DNA"/>
</dbReference>